<feature type="compositionally biased region" description="Basic residues" evidence="1">
    <location>
        <begin position="104"/>
        <end position="126"/>
    </location>
</feature>
<comment type="caution">
    <text evidence="2">The sequence shown here is derived from an EMBL/GenBank/DDBJ whole genome shotgun (WGS) entry which is preliminary data.</text>
</comment>
<evidence type="ECO:0000256" key="1">
    <source>
        <dbReference type="SAM" id="MobiDB-lite"/>
    </source>
</evidence>
<sequence length="126" mass="14301">MAGPTLVGLSMLISWRGKRRETEYTAAELGNLEPDQVEELDATSLTSAERKAIRQSDRGTWRTPARETLERPTFSTGRMAGMLASARLPAARCDPGRRGDLPVHHRITRGTRQRRRAHRTRPRWRG</sequence>
<organism evidence="2 3">
    <name type="scientific">Nocardia aurantiaca</name>
    <dbReference type="NCBI Taxonomy" id="2675850"/>
    <lineage>
        <taxon>Bacteria</taxon>
        <taxon>Bacillati</taxon>
        <taxon>Actinomycetota</taxon>
        <taxon>Actinomycetes</taxon>
        <taxon>Mycobacteriales</taxon>
        <taxon>Nocardiaceae</taxon>
        <taxon>Nocardia</taxon>
    </lineage>
</organism>
<accession>A0A6I3KTY7</accession>
<dbReference type="Proteomes" id="UP000432464">
    <property type="component" value="Unassembled WGS sequence"/>
</dbReference>
<feature type="region of interest" description="Disordered" evidence="1">
    <location>
        <begin position="43"/>
        <end position="71"/>
    </location>
</feature>
<dbReference type="AlphaFoldDB" id="A0A6I3KTY7"/>
<protein>
    <submittedName>
        <fullName evidence="2">Uncharacterized protein</fullName>
    </submittedName>
</protein>
<reference evidence="2 3" key="1">
    <citation type="submission" date="2019-11" db="EMBL/GenBank/DDBJ databases">
        <title>Nocardia sp. nov. CT2-14 isolated from soil.</title>
        <authorList>
            <person name="Kanchanasin P."/>
            <person name="Tanasupawat S."/>
            <person name="Yuki M."/>
            <person name="Kudo T."/>
        </authorList>
    </citation>
    <scope>NUCLEOTIDE SEQUENCE [LARGE SCALE GENOMIC DNA]</scope>
    <source>
        <strain evidence="2 3">CT2-14</strain>
    </source>
</reference>
<name>A0A6I3KTY7_9NOCA</name>
<dbReference type="RefSeq" id="WP_154787014.1">
    <property type="nucleotide sequence ID" value="NZ_WMBB01000003.1"/>
</dbReference>
<dbReference type="EMBL" id="WMBB01000003">
    <property type="protein sequence ID" value="MTE12506.1"/>
    <property type="molecule type" value="Genomic_DNA"/>
</dbReference>
<proteinExistence type="predicted"/>
<feature type="compositionally biased region" description="Basic and acidic residues" evidence="1">
    <location>
        <begin position="48"/>
        <end position="70"/>
    </location>
</feature>
<keyword evidence="3" id="KW-1185">Reference proteome</keyword>
<evidence type="ECO:0000313" key="3">
    <source>
        <dbReference type="Proteomes" id="UP000432464"/>
    </source>
</evidence>
<gene>
    <name evidence="2" type="ORF">GLP40_06905</name>
</gene>
<evidence type="ECO:0000313" key="2">
    <source>
        <dbReference type="EMBL" id="MTE12506.1"/>
    </source>
</evidence>
<feature type="compositionally biased region" description="Basic and acidic residues" evidence="1">
    <location>
        <begin position="94"/>
        <end position="103"/>
    </location>
</feature>
<feature type="region of interest" description="Disordered" evidence="1">
    <location>
        <begin position="91"/>
        <end position="126"/>
    </location>
</feature>